<dbReference type="SUPFAM" id="SSF74650">
    <property type="entry name" value="Galactose mutarotase-like"/>
    <property type="match status" value="1"/>
</dbReference>
<evidence type="ECO:0000256" key="6">
    <source>
        <dbReference type="ARBA" id="ARBA00022801"/>
    </source>
</evidence>
<dbReference type="SUPFAM" id="SSF49303">
    <property type="entry name" value="beta-Galactosidase/glucuronidase domain"/>
    <property type="match status" value="2"/>
</dbReference>
<evidence type="ECO:0000313" key="13">
    <source>
        <dbReference type="Proteomes" id="UP000199595"/>
    </source>
</evidence>
<accession>A0A1H2SKH6</accession>
<sequence>MINKLLKPFLLLFLLTPTIVINAQEFWKDKQVYTVGTEPHSATHYVFPDVASALEGNYKESTYYKDLSGDWKFNWVAKPADKPTDFYKPLFDDSNWKTIPVPSCWERQGYGVPSHRGLGALVRDEKIKIPSVPDENPVGSYRTTFEVPENWKERQTLLHFNGVSSAFYLWINGELVGYDEDSMTSSVFNISSYLKEGTNTMAVQVYRWTTGSYLESGDTWTFSGIFRDVYLQSKPPVQIKDFYLTSSLDEAYKDAVFKAKIKIQNNSEEVAKAYKVNIAVYDENGKIISESKDKSPTLGWRMGNLGAETILSYSAKIESPKLWSAEFPNLYTVVLSLIDKDGKTVEVTQSPFGFREVKIKDLQVCINGQPIKIKGVNRGETHPETGKTLSEESMIQDILLMKRHNINAVRSSHHPNDPRWYGLCDKYGLYVMDEALESPDYFIRGNGLPGSDIGWLATALDRTVAMVERAKNHPSIIFWSLGNESGWGQNFALMSDYIRRFDPTRPISYDGRETDCWSEKDYFDMNSSMYPFIEDDEKQKHWKLLSFWAEPKYEKPYIMIEYAHAQGNSLGNFAEYWRVVDRNKSFVGGYIWDWVNQTYYEKMPDGSKRESHRLDYHPIDSLPVNGDFSNVLKLKNECAKGIIFADRTIKPTILEVKKAQQFIEITADENSKQVFHIKNKYYFTNLDYFVGSWTLLKNGEKVKEGTISELNIAPQKTGKFEVKLPQFKQNAEYVLQFSYRLKNATIWAEVGHEVAKEEVILQKWKPSELKALGKVLVKETVNEIDVVGKNFKVIFDKNTGIISSIQKNKKELIAQSGAVKGPKLNVYRSPIENDSKFKKSWAEAKLKSLEQNLVSIKSKQVNSSLFSVEVVIDYKSEKGSFKHESVYEISGNGSVKMNNKVIPTGFDDMVTLPRVGVKLGLVSGLENVEWYGKGPQENYPDRNESAHLGIYNSTATDLFTPYLVPQENGARSDARWLALAFKNNKKSALKIEADTPFVFSALHYDASDLDKASRPAFLKSRKETILNLDAKILGLGNASCGPVPLKQYLLPVETYEFSFMFKLF</sequence>
<dbReference type="AlphaFoldDB" id="A0A1H2SKH6"/>
<evidence type="ECO:0000256" key="8">
    <source>
        <dbReference type="ARBA" id="ARBA00023295"/>
    </source>
</evidence>
<dbReference type="Pfam" id="PF02836">
    <property type="entry name" value="Glyco_hydro_2_C"/>
    <property type="match status" value="1"/>
</dbReference>
<evidence type="ECO:0000256" key="10">
    <source>
        <dbReference type="SAM" id="SignalP"/>
    </source>
</evidence>
<dbReference type="InterPro" id="IPR017853">
    <property type="entry name" value="GH"/>
</dbReference>
<evidence type="ECO:0000259" key="11">
    <source>
        <dbReference type="SMART" id="SM01038"/>
    </source>
</evidence>
<dbReference type="InterPro" id="IPR006104">
    <property type="entry name" value="Glyco_hydro_2_N"/>
</dbReference>
<dbReference type="Proteomes" id="UP000199595">
    <property type="component" value="Unassembled WGS sequence"/>
</dbReference>
<dbReference type="InterPro" id="IPR006102">
    <property type="entry name" value="Ig-like_GH2"/>
</dbReference>
<evidence type="ECO:0000256" key="3">
    <source>
        <dbReference type="ARBA" id="ARBA00007401"/>
    </source>
</evidence>
<gene>
    <name evidence="12" type="ORF">SAMN05444411_101477</name>
</gene>
<evidence type="ECO:0000256" key="1">
    <source>
        <dbReference type="ARBA" id="ARBA00001412"/>
    </source>
</evidence>
<dbReference type="InterPro" id="IPR036156">
    <property type="entry name" value="Beta-gal/glucu_dom_sf"/>
</dbReference>
<dbReference type="InterPro" id="IPR006103">
    <property type="entry name" value="Glyco_hydro_2_cat"/>
</dbReference>
<comment type="similarity">
    <text evidence="3">Belongs to the glycosyl hydrolase 2 family.</text>
</comment>
<feature type="signal peptide" evidence="10">
    <location>
        <begin position="1"/>
        <end position="23"/>
    </location>
</feature>
<comment type="catalytic activity">
    <reaction evidence="1">
        <text>Hydrolysis of terminal non-reducing beta-D-galactose residues in beta-D-galactosides.</text>
        <dbReference type="EC" id="3.2.1.23"/>
    </reaction>
</comment>
<dbReference type="PRINTS" id="PR00132">
    <property type="entry name" value="GLHYDRLASE2"/>
</dbReference>
<dbReference type="InterPro" id="IPR011013">
    <property type="entry name" value="Gal_mutarotase_sf_dom"/>
</dbReference>
<comment type="cofactor">
    <cofactor evidence="2">
        <name>Ca(2+)</name>
        <dbReference type="ChEBI" id="CHEBI:29108"/>
    </cofactor>
</comment>
<comment type="subunit">
    <text evidence="4">Monomer.</text>
</comment>
<dbReference type="EC" id="3.2.1.23" evidence="5"/>
<evidence type="ECO:0000313" key="12">
    <source>
        <dbReference type="EMBL" id="SDW32090.1"/>
    </source>
</evidence>
<evidence type="ECO:0000256" key="9">
    <source>
        <dbReference type="ARBA" id="ARBA00032230"/>
    </source>
</evidence>
<dbReference type="PANTHER" id="PTHR46323">
    <property type="entry name" value="BETA-GALACTOSIDASE"/>
    <property type="match status" value="1"/>
</dbReference>
<keyword evidence="8" id="KW-0326">Glycosidase</keyword>
<reference evidence="12 13" key="1">
    <citation type="submission" date="2016-10" db="EMBL/GenBank/DDBJ databases">
        <authorList>
            <person name="de Groot N.N."/>
        </authorList>
    </citation>
    <scope>NUCLEOTIDE SEQUENCE [LARGE SCALE GENOMIC DNA]</scope>
    <source>
        <strain evidence="12 13">DSM 24956</strain>
    </source>
</reference>
<dbReference type="GO" id="GO:0009341">
    <property type="term" value="C:beta-galactosidase complex"/>
    <property type="evidence" value="ECO:0007669"/>
    <property type="project" value="InterPro"/>
</dbReference>
<dbReference type="InterPro" id="IPR004199">
    <property type="entry name" value="B-gal_small/dom_5"/>
</dbReference>
<evidence type="ECO:0000256" key="7">
    <source>
        <dbReference type="ARBA" id="ARBA00022837"/>
    </source>
</evidence>
<protein>
    <recommendedName>
        <fullName evidence="5">beta-galactosidase</fullName>
        <ecNumber evidence="5">3.2.1.23</ecNumber>
    </recommendedName>
    <alternativeName>
        <fullName evidence="9">Lactase</fullName>
    </alternativeName>
</protein>
<keyword evidence="7" id="KW-0106">Calcium</keyword>
<dbReference type="SMART" id="SM01038">
    <property type="entry name" value="Bgal_small_N"/>
    <property type="match status" value="1"/>
</dbReference>
<dbReference type="Pfam" id="PF00703">
    <property type="entry name" value="Glyco_hydro_2"/>
    <property type="match status" value="1"/>
</dbReference>
<evidence type="ECO:0000256" key="2">
    <source>
        <dbReference type="ARBA" id="ARBA00001913"/>
    </source>
</evidence>
<dbReference type="Pfam" id="PF02837">
    <property type="entry name" value="Glyco_hydro_2_N"/>
    <property type="match status" value="1"/>
</dbReference>
<evidence type="ECO:0000256" key="5">
    <source>
        <dbReference type="ARBA" id="ARBA00012756"/>
    </source>
</evidence>
<proteinExistence type="inferred from homology"/>
<name>A0A1H2SKH6_9FLAO</name>
<dbReference type="Gene3D" id="2.70.98.10">
    <property type="match status" value="1"/>
</dbReference>
<dbReference type="FunFam" id="2.60.40.10:FF:000680">
    <property type="entry name" value="Beta-galactosidase"/>
    <property type="match status" value="1"/>
</dbReference>
<feature type="domain" description="Beta galactosidase small chain/" evidence="11">
    <location>
        <begin position="785"/>
        <end position="1062"/>
    </location>
</feature>
<dbReference type="SUPFAM" id="SSF51445">
    <property type="entry name" value="(Trans)glycosidases"/>
    <property type="match status" value="1"/>
</dbReference>
<dbReference type="Pfam" id="PF16353">
    <property type="entry name" value="LacZ_4"/>
    <property type="match status" value="1"/>
</dbReference>
<dbReference type="GO" id="GO:0004565">
    <property type="term" value="F:beta-galactosidase activity"/>
    <property type="evidence" value="ECO:0007669"/>
    <property type="project" value="UniProtKB-EC"/>
</dbReference>
<dbReference type="InterPro" id="IPR008979">
    <property type="entry name" value="Galactose-bd-like_sf"/>
</dbReference>
<dbReference type="InterPro" id="IPR014718">
    <property type="entry name" value="GH-type_carb-bd"/>
</dbReference>
<organism evidence="12 13">
    <name type="scientific">Lutibacter oricola</name>
    <dbReference type="NCBI Taxonomy" id="762486"/>
    <lineage>
        <taxon>Bacteria</taxon>
        <taxon>Pseudomonadati</taxon>
        <taxon>Bacteroidota</taxon>
        <taxon>Flavobacteriia</taxon>
        <taxon>Flavobacteriales</taxon>
        <taxon>Flavobacteriaceae</taxon>
        <taxon>Lutibacter</taxon>
    </lineage>
</organism>
<dbReference type="Pfam" id="PF02929">
    <property type="entry name" value="Bgal_small_N"/>
    <property type="match status" value="1"/>
</dbReference>
<keyword evidence="10" id="KW-0732">Signal</keyword>
<dbReference type="EMBL" id="FNNJ01000001">
    <property type="protein sequence ID" value="SDW32090.1"/>
    <property type="molecule type" value="Genomic_DNA"/>
</dbReference>
<dbReference type="InterPro" id="IPR050347">
    <property type="entry name" value="Bact_Beta-galactosidase"/>
</dbReference>
<evidence type="ECO:0000256" key="4">
    <source>
        <dbReference type="ARBA" id="ARBA00011245"/>
    </source>
</evidence>
<dbReference type="SUPFAM" id="SSF49785">
    <property type="entry name" value="Galactose-binding domain-like"/>
    <property type="match status" value="1"/>
</dbReference>
<dbReference type="STRING" id="762486.SAMN05444411_101477"/>
<keyword evidence="13" id="KW-1185">Reference proteome</keyword>
<dbReference type="GO" id="GO:0005990">
    <property type="term" value="P:lactose catabolic process"/>
    <property type="evidence" value="ECO:0007669"/>
    <property type="project" value="TreeGrafter"/>
</dbReference>
<keyword evidence="6" id="KW-0378">Hydrolase</keyword>
<dbReference type="InterPro" id="IPR013783">
    <property type="entry name" value="Ig-like_fold"/>
</dbReference>
<dbReference type="InterPro" id="IPR032312">
    <property type="entry name" value="LacZ_4"/>
</dbReference>
<feature type="chain" id="PRO_5011633161" description="beta-galactosidase" evidence="10">
    <location>
        <begin position="24"/>
        <end position="1064"/>
    </location>
</feature>
<dbReference type="RefSeq" id="WP_090119326.1">
    <property type="nucleotide sequence ID" value="NZ_FNNJ01000001.1"/>
</dbReference>
<dbReference type="InterPro" id="IPR006101">
    <property type="entry name" value="Glyco_hydro_2"/>
</dbReference>
<dbReference type="OrthoDB" id="9801077at2"/>
<dbReference type="GO" id="GO:0030246">
    <property type="term" value="F:carbohydrate binding"/>
    <property type="evidence" value="ECO:0007669"/>
    <property type="project" value="InterPro"/>
</dbReference>
<dbReference type="Gene3D" id="2.60.120.260">
    <property type="entry name" value="Galactose-binding domain-like"/>
    <property type="match status" value="1"/>
</dbReference>
<dbReference type="PANTHER" id="PTHR46323:SF2">
    <property type="entry name" value="BETA-GALACTOSIDASE"/>
    <property type="match status" value="1"/>
</dbReference>
<dbReference type="Gene3D" id="3.20.20.80">
    <property type="entry name" value="Glycosidases"/>
    <property type="match status" value="1"/>
</dbReference>
<dbReference type="Gene3D" id="2.60.40.10">
    <property type="entry name" value="Immunoglobulins"/>
    <property type="match status" value="2"/>
</dbReference>